<dbReference type="EMBL" id="KZ819745">
    <property type="protein sequence ID" value="PWN53027.1"/>
    <property type="molecule type" value="Genomic_DNA"/>
</dbReference>
<keyword evidence="2" id="KW-1185">Reference proteome</keyword>
<sequence length="110" mass="12570">MRFSLIKAKRGWRRAPAQSVQNLSLSFASQGFGLGRWWKEGAGDSPSQLRQEGPQRETVTPSFPYYLPSLLRFAPLETLANLSLLAPWMGLWWTRLPMKEKDSFSRGPFP</sequence>
<name>A0ACD0P4Q0_9BASI</name>
<gene>
    <name evidence="1" type="ORF">IE53DRAFT_224693</name>
</gene>
<evidence type="ECO:0000313" key="2">
    <source>
        <dbReference type="Proteomes" id="UP000245626"/>
    </source>
</evidence>
<reference evidence="1 2" key="1">
    <citation type="journal article" date="2018" name="Mol. Biol. Evol.">
        <title>Broad Genomic Sampling Reveals a Smut Pathogenic Ancestry of the Fungal Clade Ustilaginomycotina.</title>
        <authorList>
            <person name="Kijpornyongpan T."/>
            <person name="Mondo S.J."/>
            <person name="Barry K."/>
            <person name="Sandor L."/>
            <person name="Lee J."/>
            <person name="Lipzen A."/>
            <person name="Pangilinan J."/>
            <person name="LaButti K."/>
            <person name="Hainaut M."/>
            <person name="Henrissat B."/>
            <person name="Grigoriev I.V."/>
            <person name="Spatafora J.W."/>
            <person name="Aime M.C."/>
        </authorList>
    </citation>
    <scope>NUCLEOTIDE SEQUENCE [LARGE SCALE GENOMIC DNA]</scope>
    <source>
        <strain evidence="1 2">SA 807</strain>
    </source>
</reference>
<dbReference type="Proteomes" id="UP000245626">
    <property type="component" value="Unassembled WGS sequence"/>
</dbReference>
<proteinExistence type="predicted"/>
<accession>A0ACD0P4Q0</accession>
<protein>
    <submittedName>
        <fullName evidence="1">Uncharacterized protein</fullName>
    </submittedName>
</protein>
<organism evidence="1 2">
    <name type="scientific">Violaceomyces palustris</name>
    <dbReference type="NCBI Taxonomy" id="1673888"/>
    <lineage>
        <taxon>Eukaryota</taxon>
        <taxon>Fungi</taxon>
        <taxon>Dikarya</taxon>
        <taxon>Basidiomycota</taxon>
        <taxon>Ustilaginomycotina</taxon>
        <taxon>Ustilaginomycetes</taxon>
        <taxon>Violaceomycetales</taxon>
        <taxon>Violaceomycetaceae</taxon>
        <taxon>Violaceomyces</taxon>
    </lineage>
</organism>
<evidence type="ECO:0000313" key="1">
    <source>
        <dbReference type="EMBL" id="PWN53027.1"/>
    </source>
</evidence>